<dbReference type="SUPFAM" id="SSF101960">
    <property type="entry name" value="Stabilizer of iron transporter SufD"/>
    <property type="match status" value="1"/>
</dbReference>
<reference evidence="2 3" key="1">
    <citation type="submission" date="2021-02" db="EMBL/GenBank/DDBJ databases">
        <title>Paracoccus methylovroum sp.nov., a new methanol and methylamine utilizing methylotrophic denitrifer.</title>
        <authorList>
            <person name="Timsy T."/>
            <person name="Behrendt U."/>
            <person name="Ulrich A."/>
            <person name="Spanner T."/>
            <person name="Foesel B.U."/>
            <person name="Horn M.A."/>
            <person name="Kolb S."/>
        </authorList>
    </citation>
    <scope>NUCLEOTIDE SEQUENCE [LARGE SCALE GENOMIC DNA]</scope>
    <source>
        <strain evidence="2 3">H4-D09</strain>
    </source>
</reference>
<dbReference type="PANTHER" id="PTHR43575">
    <property type="entry name" value="PROTEIN ABCI7, CHLOROPLASTIC"/>
    <property type="match status" value="1"/>
</dbReference>
<accession>A0ABX7JMU8</accession>
<evidence type="ECO:0000313" key="2">
    <source>
        <dbReference type="EMBL" id="QRZ13992.1"/>
    </source>
</evidence>
<dbReference type="EMBL" id="CP070368">
    <property type="protein sequence ID" value="QRZ13992.1"/>
    <property type="molecule type" value="Genomic_DNA"/>
</dbReference>
<evidence type="ECO:0000259" key="1">
    <source>
        <dbReference type="Pfam" id="PF01458"/>
    </source>
</evidence>
<dbReference type="InterPro" id="IPR000825">
    <property type="entry name" value="SUF_FeS_clus_asmbl_SufBD_core"/>
</dbReference>
<feature type="domain" description="SUF system FeS cluster assembly SufBD core" evidence="1">
    <location>
        <begin position="185"/>
        <end position="413"/>
    </location>
</feature>
<dbReference type="PANTHER" id="PTHR43575:SF1">
    <property type="entry name" value="PROTEIN ABCI7, CHLOROPLASTIC"/>
    <property type="match status" value="1"/>
</dbReference>
<keyword evidence="3" id="KW-1185">Reference proteome</keyword>
<dbReference type="Pfam" id="PF01458">
    <property type="entry name" value="SUFBD_core"/>
    <property type="match status" value="1"/>
</dbReference>
<gene>
    <name evidence="2" type="ORF">JWJ88_04850</name>
</gene>
<dbReference type="RefSeq" id="WP_205294973.1">
    <property type="nucleotide sequence ID" value="NZ_CP070368.1"/>
</dbReference>
<protein>
    <submittedName>
        <fullName evidence="2">SufD family Fe-S cluster assembly protein</fullName>
    </submittedName>
</protein>
<dbReference type="InterPro" id="IPR037284">
    <property type="entry name" value="SUF_FeS_clus_asmbl_SufBD_sf"/>
</dbReference>
<organism evidence="2 3">
    <name type="scientific">Paracoccus methylovorus</name>
    <dbReference type="NCBI Taxonomy" id="2812658"/>
    <lineage>
        <taxon>Bacteria</taxon>
        <taxon>Pseudomonadati</taxon>
        <taxon>Pseudomonadota</taxon>
        <taxon>Alphaproteobacteria</taxon>
        <taxon>Rhodobacterales</taxon>
        <taxon>Paracoccaceae</taxon>
        <taxon>Paracoccus</taxon>
    </lineage>
</organism>
<evidence type="ECO:0000313" key="3">
    <source>
        <dbReference type="Proteomes" id="UP000663629"/>
    </source>
</evidence>
<dbReference type="Proteomes" id="UP000663629">
    <property type="component" value="Chromosome 1"/>
</dbReference>
<dbReference type="InterPro" id="IPR055346">
    <property type="entry name" value="Fe-S_cluster_assembly_SufBD"/>
</dbReference>
<name>A0ABX7JMU8_9RHOB</name>
<sequence>MADTAVLAAQVPAVEGKVRPGDAAVAARLDALKLPQGGFTRAAREDAAQRLQAMGLPGARDEYWRYTDPAAFNAARPAPVEFSADSSTLFTGIERLNIVFVDGRFDATASDALEAEGLEIDSLAAVEGAADHWAVGVYGQLEAAGQIPVKRPFATLNTLAAPEGVLIRVTGKPSRPVHITYRRSAADADVYLHHVVKLEDGAELTLLETGAIGARSNVVLEADLGKGARFHHISAKRANDPKLGLGHIFARVADEALFKSFSLSVNGRLMRNESVIDIAGNDAVAHIAAAVLGDGDIGAFHHDDTVFVTHAAERCESRQVYKKVLKNGAEGIFQGKILVKPGAQKTDGYQISQGLLLDEGSQFLAKPELEIYADDVKCSHGSTTGALDETALFYLRSRGVPKQRAVVLLVLSFLADALDEIDDHRLRDDILGRLEDWLTERAGNPSKA</sequence>
<proteinExistence type="predicted"/>